<comment type="catalytic activity">
    <reaction evidence="1">
        <text>ATP + protein L-histidine = ADP + protein N-phospho-L-histidine.</text>
        <dbReference type="EC" id="2.7.13.3"/>
    </reaction>
</comment>
<evidence type="ECO:0000256" key="7">
    <source>
        <dbReference type="ARBA" id="ARBA00022840"/>
    </source>
</evidence>
<dbReference type="Pfam" id="PF07730">
    <property type="entry name" value="HisKA_3"/>
    <property type="match status" value="1"/>
</dbReference>
<evidence type="ECO:0000256" key="11">
    <source>
        <dbReference type="SAM" id="SignalP"/>
    </source>
</evidence>
<keyword evidence="7" id="KW-0067">ATP-binding</keyword>
<dbReference type="SUPFAM" id="SSF48452">
    <property type="entry name" value="TPR-like"/>
    <property type="match status" value="2"/>
</dbReference>
<evidence type="ECO:0000256" key="3">
    <source>
        <dbReference type="ARBA" id="ARBA00022553"/>
    </source>
</evidence>
<dbReference type="SMART" id="SM00028">
    <property type="entry name" value="TPR"/>
    <property type="match status" value="4"/>
</dbReference>
<dbReference type="Gene3D" id="3.30.565.10">
    <property type="entry name" value="Histidine kinase-like ATPase, C-terminal domain"/>
    <property type="match status" value="1"/>
</dbReference>
<keyword evidence="5" id="KW-0547">Nucleotide-binding</keyword>
<feature type="transmembrane region" description="Helical" evidence="10">
    <location>
        <begin position="408"/>
        <end position="427"/>
    </location>
</feature>
<accession>A0A2A4G3H7</accession>
<evidence type="ECO:0000313" key="14">
    <source>
        <dbReference type="Proteomes" id="UP000219559"/>
    </source>
</evidence>
<evidence type="ECO:0000256" key="2">
    <source>
        <dbReference type="ARBA" id="ARBA00012438"/>
    </source>
</evidence>
<dbReference type="InterPro" id="IPR003594">
    <property type="entry name" value="HATPase_dom"/>
</dbReference>
<feature type="coiled-coil region" evidence="9">
    <location>
        <begin position="369"/>
        <end position="405"/>
    </location>
</feature>
<dbReference type="GO" id="GO:0005524">
    <property type="term" value="F:ATP binding"/>
    <property type="evidence" value="ECO:0007669"/>
    <property type="project" value="UniProtKB-KW"/>
</dbReference>
<proteinExistence type="predicted"/>
<keyword evidence="10" id="KW-1133">Transmembrane helix</keyword>
<dbReference type="GO" id="GO:0016020">
    <property type="term" value="C:membrane"/>
    <property type="evidence" value="ECO:0007669"/>
    <property type="project" value="InterPro"/>
</dbReference>
<evidence type="ECO:0000256" key="8">
    <source>
        <dbReference type="ARBA" id="ARBA00023012"/>
    </source>
</evidence>
<dbReference type="InterPro" id="IPR036890">
    <property type="entry name" value="HATPase_C_sf"/>
</dbReference>
<dbReference type="OrthoDB" id="9778366at2"/>
<reference evidence="13 14" key="1">
    <citation type="submission" date="2017-04" db="EMBL/GenBank/DDBJ databases">
        <title>A new member of the family Flavobacteriaceae isolated from ascidians.</title>
        <authorList>
            <person name="Chen L."/>
        </authorList>
    </citation>
    <scope>NUCLEOTIDE SEQUENCE [LARGE SCALE GENOMIC DNA]</scope>
    <source>
        <strain evidence="13 14">HQA918</strain>
    </source>
</reference>
<feature type="chain" id="PRO_5013172817" description="histidine kinase" evidence="11">
    <location>
        <begin position="32"/>
        <end position="655"/>
    </location>
</feature>
<protein>
    <recommendedName>
        <fullName evidence="2">histidine kinase</fullName>
        <ecNumber evidence="2">2.7.13.3</ecNumber>
    </recommendedName>
</protein>
<name>A0A2A4G3H7_9FLAO</name>
<evidence type="ECO:0000313" key="13">
    <source>
        <dbReference type="EMBL" id="PCE62538.1"/>
    </source>
</evidence>
<dbReference type="GO" id="GO:0046983">
    <property type="term" value="F:protein dimerization activity"/>
    <property type="evidence" value="ECO:0007669"/>
    <property type="project" value="InterPro"/>
</dbReference>
<evidence type="ECO:0000259" key="12">
    <source>
        <dbReference type="PROSITE" id="PS50109"/>
    </source>
</evidence>
<dbReference type="InterPro" id="IPR011990">
    <property type="entry name" value="TPR-like_helical_dom_sf"/>
</dbReference>
<dbReference type="Proteomes" id="UP000219559">
    <property type="component" value="Unassembled WGS sequence"/>
</dbReference>
<feature type="domain" description="Histidine kinase" evidence="12">
    <location>
        <begin position="566"/>
        <end position="651"/>
    </location>
</feature>
<dbReference type="AlphaFoldDB" id="A0A2A4G3H7"/>
<dbReference type="Gene3D" id="1.25.40.10">
    <property type="entry name" value="Tetratricopeptide repeat domain"/>
    <property type="match status" value="2"/>
</dbReference>
<keyword evidence="9" id="KW-0175">Coiled coil</keyword>
<evidence type="ECO:0000256" key="4">
    <source>
        <dbReference type="ARBA" id="ARBA00022679"/>
    </source>
</evidence>
<dbReference type="SUPFAM" id="SSF55874">
    <property type="entry name" value="ATPase domain of HSP90 chaperone/DNA topoisomerase II/histidine kinase"/>
    <property type="match status" value="1"/>
</dbReference>
<keyword evidence="4" id="KW-0808">Transferase</keyword>
<keyword evidence="11" id="KW-0732">Signal</keyword>
<keyword evidence="10" id="KW-0472">Membrane</keyword>
<keyword evidence="8" id="KW-0902">Two-component regulatory system</keyword>
<dbReference type="EMBL" id="NBWU01000008">
    <property type="protein sequence ID" value="PCE62538.1"/>
    <property type="molecule type" value="Genomic_DNA"/>
</dbReference>
<organism evidence="13 14">
    <name type="scientific">Sediminicola luteus</name>
    <dbReference type="NCBI Taxonomy" id="319238"/>
    <lineage>
        <taxon>Bacteria</taxon>
        <taxon>Pseudomonadati</taxon>
        <taxon>Bacteroidota</taxon>
        <taxon>Flavobacteriia</taxon>
        <taxon>Flavobacteriales</taxon>
        <taxon>Flavobacteriaceae</taxon>
        <taxon>Sediminicola</taxon>
    </lineage>
</organism>
<comment type="caution">
    <text evidence="13">The sequence shown here is derived from an EMBL/GenBank/DDBJ whole genome shotgun (WGS) entry which is preliminary data.</text>
</comment>
<dbReference type="InterPro" id="IPR011712">
    <property type="entry name" value="Sig_transdc_His_kin_sub3_dim/P"/>
</dbReference>
<evidence type="ECO:0000256" key="10">
    <source>
        <dbReference type="SAM" id="Phobius"/>
    </source>
</evidence>
<evidence type="ECO:0000256" key="1">
    <source>
        <dbReference type="ARBA" id="ARBA00000085"/>
    </source>
</evidence>
<dbReference type="PANTHER" id="PTHR24421:SF10">
    <property type="entry name" value="NITRATE_NITRITE SENSOR PROTEIN NARQ"/>
    <property type="match status" value="1"/>
</dbReference>
<dbReference type="InterPro" id="IPR019734">
    <property type="entry name" value="TPR_rpt"/>
</dbReference>
<evidence type="ECO:0000256" key="9">
    <source>
        <dbReference type="SAM" id="Coils"/>
    </source>
</evidence>
<dbReference type="CDD" id="cd16917">
    <property type="entry name" value="HATPase_UhpB-NarQ-NarX-like"/>
    <property type="match status" value="1"/>
</dbReference>
<dbReference type="InterPro" id="IPR005467">
    <property type="entry name" value="His_kinase_dom"/>
</dbReference>
<evidence type="ECO:0000256" key="5">
    <source>
        <dbReference type="ARBA" id="ARBA00022741"/>
    </source>
</evidence>
<sequence>MLKIPLLKATRLIPFLICSLSVLYCQGQVMATIDSLKNDLKRTEVTDSTYITNNLLIGGYFASVNIDSSGGYMRKAIKRSLATDRYKIVKGLGNLGLIHFYQSNADSARYYYDRALEYLDQKDNAVERSTIYANYALSYQNSDAHEKRLEYSQKAIDLVEDDPKEVCLLYFNHSLILQELDDIKGARAYLEKAWETSNISKDYRVNAAALKRLAQYSIEDNDLDQARAYLEEGLELCDILQSPETNYHIYSELGKLYDTMGLYGKAGPFLKKAHQNAVARNHKFEIMASYIYLGKHEFLQGNYSKANDYFERFEALYQIHPEPKLGVQAYATWGGSEHKRGRYKKSNEIYSKYIKLKDSVFSENSRKAVADAETKYQTEKKDKEIATQQLALSEQEAQIQKKQAQNNYMLGAVLFLATAGLLLLFLFKQRQKRKNQELLTLKRDFQIKTLESLIEGEEKERLRVAKELHDGVNGDLAAIKYKLSSLLEMNHTVIQEAITMIDDSCKQVRAISHNLIPPSLENFDLVEATQIFCSNLNDVLPETEIVFLHIGETVGMPKKAEVNAFRIIQELVNNAVRHAEATQIDVQLSSRENTVQITVEDDGKGFDSEKLGNEGIGLGNVRSRIDYLKATTDFISNEKGTSYTIEFNKDEIYGD</sequence>
<dbReference type="SMART" id="SM00387">
    <property type="entry name" value="HATPase_c"/>
    <property type="match status" value="1"/>
</dbReference>
<keyword evidence="6" id="KW-0418">Kinase</keyword>
<dbReference type="InterPro" id="IPR050482">
    <property type="entry name" value="Sensor_HK_TwoCompSys"/>
</dbReference>
<keyword evidence="14" id="KW-1185">Reference proteome</keyword>
<dbReference type="PANTHER" id="PTHR24421">
    <property type="entry name" value="NITRATE/NITRITE SENSOR PROTEIN NARX-RELATED"/>
    <property type="match status" value="1"/>
</dbReference>
<dbReference type="EC" id="2.7.13.3" evidence="2"/>
<keyword evidence="3" id="KW-0597">Phosphoprotein</keyword>
<dbReference type="PROSITE" id="PS50109">
    <property type="entry name" value="HIS_KIN"/>
    <property type="match status" value="1"/>
</dbReference>
<feature type="signal peptide" evidence="11">
    <location>
        <begin position="1"/>
        <end position="31"/>
    </location>
</feature>
<dbReference type="Pfam" id="PF02518">
    <property type="entry name" value="HATPase_c"/>
    <property type="match status" value="1"/>
</dbReference>
<evidence type="ECO:0000256" key="6">
    <source>
        <dbReference type="ARBA" id="ARBA00022777"/>
    </source>
</evidence>
<keyword evidence="10" id="KW-0812">Transmembrane</keyword>
<gene>
    <name evidence="13" type="ORF">B7P33_18040</name>
</gene>
<dbReference type="GO" id="GO:0000155">
    <property type="term" value="F:phosphorelay sensor kinase activity"/>
    <property type="evidence" value="ECO:0007669"/>
    <property type="project" value="InterPro"/>
</dbReference>
<dbReference type="Gene3D" id="1.20.5.1930">
    <property type="match status" value="1"/>
</dbReference>